<comment type="caution">
    <text evidence="3">The sequence shown here is derived from an EMBL/GenBank/DDBJ whole genome shotgun (WGS) entry which is preliminary data.</text>
</comment>
<reference evidence="4" key="1">
    <citation type="submission" date="2017-01" db="EMBL/GenBank/DDBJ databases">
        <title>Comparative genomics of anhydrobiosis in the tardigrade Hypsibius dujardini.</title>
        <authorList>
            <person name="Yoshida Y."/>
            <person name="Koutsovoulos G."/>
            <person name="Laetsch D."/>
            <person name="Stevens L."/>
            <person name="Kumar S."/>
            <person name="Horikawa D."/>
            <person name="Ishino K."/>
            <person name="Komine S."/>
            <person name="Tomita M."/>
            <person name="Blaxter M."/>
            <person name="Arakawa K."/>
        </authorList>
    </citation>
    <scope>NUCLEOTIDE SEQUENCE [LARGE SCALE GENOMIC DNA]</scope>
    <source>
        <strain evidence="4">Z151</strain>
    </source>
</reference>
<accession>A0A1W0XAT7</accession>
<name>A0A1W0XAT7_HYPEX</name>
<evidence type="ECO:0000313" key="4">
    <source>
        <dbReference type="Proteomes" id="UP000192578"/>
    </source>
</evidence>
<proteinExistence type="predicted"/>
<dbReference type="EMBL" id="MTYJ01000006">
    <property type="protein sequence ID" value="OQV24432.1"/>
    <property type="molecule type" value="Genomic_DNA"/>
</dbReference>
<feature type="coiled-coil region" evidence="1">
    <location>
        <begin position="42"/>
        <end position="69"/>
    </location>
</feature>
<evidence type="ECO:0000313" key="3">
    <source>
        <dbReference type="EMBL" id="OQV24432.1"/>
    </source>
</evidence>
<sequence length="267" mass="29427">MPAESSVDIAPSADCAVRQGPASLQLDECPPPVTSAPLVIQVDKKDSSRTKLRQRLQDLKEALMGRKRKWKLPVSSSVSLKKNNTPNPHIALRPVRGYCNYHWMGPDSLNSSILLAQCQRQLISHTFGEPAPRYNTLLTRGATPRGTVECAVASYPLIKPARNPLVSRSKPPFSAMEHVTKEKHVVNADGSEHHEVRSELKDGRSFGDKIEDAKAAFKSDGKEQQITKEKVEIKDGKSVHEVTKEVKDPRSLGEKIGDAKDAFAGKH</sequence>
<evidence type="ECO:0000256" key="2">
    <source>
        <dbReference type="SAM" id="MobiDB-lite"/>
    </source>
</evidence>
<dbReference type="Proteomes" id="UP000192578">
    <property type="component" value="Unassembled WGS sequence"/>
</dbReference>
<dbReference type="AlphaFoldDB" id="A0A1W0XAT7"/>
<gene>
    <name evidence="3" type="ORF">BV898_01496</name>
</gene>
<evidence type="ECO:0000256" key="1">
    <source>
        <dbReference type="SAM" id="Coils"/>
    </source>
</evidence>
<feature type="region of interest" description="Disordered" evidence="2">
    <location>
        <begin position="237"/>
        <end position="267"/>
    </location>
</feature>
<keyword evidence="4" id="KW-1185">Reference proteome</keyword>
<protein>
    <submittedName>
        <fullName evidence="3">Uncharacterized protein</fullName>
    </submittedName>
</protein>
<organism evidence="3 4">
    <name type="scientific">Hypsibius exemplaris</name>
    <name type="common">Freshwater tardigrade</name>
    <dbReference type="NCBI Taxonomy" id="2072580"/>
    <lineage>
        <taxon>Eukaryota</taxon>
        <taxon>Metazoa</taxon>
        <taxon>Ecdysozoa</taxon>
        <taxon>Tardigrada</taxon>
        <taxon>Eutardigrada</taxon>
        <taxon>Parachela</taxon>
        <taxon>Hypsibioidea</taxon>
        <taxon>Hypsibiidae</taxon>
        <taxon>Hypsibius</taxon>
    </lineage>
</organism>
<keyword evidence="1" id="KW-0175">Coiled coil</keyword>